<dbReference type="Gene3D" id="3.30.9.10">
    <property type="entry name" value="D-Amino Acid Oxidase, subunit A, domain 2"/>
    <property type="match status" value="1"/>
</dbReference>
<dbReference type="Pfam" id="PF01266">
    <property type="entry name" value="DAO"/>
    <property type="match status" value="1"/>
</dbReference>
<dbReference type="GO" id="GO:0005737">
    <property type="term" value="C:cytoplasm"/>
    <property type="evidence" value="ECO:0007669"/>
    <property type="project" value="TreeGrafter"/>
</dbReference>
<dbReference type="SUPFAM" id="SSF51905">
    <property type="entry name" value="FAD/NAD(P)-binding domain"/>
    <property type="match status" value="1"/>
</dbReference>
<dbReference type="PANTHER" id="PTHR13847">
    <property type="entry name" value="SARCOSINE DEHYDROGENASE-RELATED"/>
    <property type="match status" value="1"/>
</dbReference>
<dbReference type="EMBL" id="WKJQ01000003">
    <property type="protein sequence ID" value="MRW98254.1"/>
    <property type="molecule type" value="Genomic_DNA"/>
</dbReference>
<name>A0A6A8GAZ0_9EURY</name>
<proteinExistence type="predicted"/>
<dbReference type="InterPro" id="IPR006076">
    <property type="entry name" value="FAD-dep_OxRdtase"/>
</dbReference>
<dbReference type="Gene3D" id="3.50.50.60">
    <property type="entry name" value="FAD/NAD(P)-binding domain"/>
    <property type="match status" value="1"/>
</dbReference>
<dbReference type="AlphaFoldDB" id="A0A6A8GAZ0"/>
<keyword evidence="3" id="KW-1185">Reference proteome</keyword>
<dbReference type="InterPro" id="IPR036188">
    <property type="entry name" value="FAD/NAD-bd_sf"/>
</dbReference>
<sequence>MESESYDVVIVGGGINGCVAAKFLSEDHDVLVLERDQIAAATTAKASGLISVAHDYIGHLEAAKYAADFFDEYDGTGDFEFTQRKNLRLIPPGTEELAQSEAEQIEEHFEMDYIESTSEIEDRYPGALELDPFVGAIEVEQGGWVDPYTLTITYKEDAEDAGADFETGVEVTGVTTEDGAVTGVETDGGSYAADTVVVAMGWHTKEFVSEWVDLPIRPFRYQWVNLEVEREFPDYFPVCWDIRSGLYWRPEHNGDLHVGGGTYYVDEPGTTRTTPTESFKRHVAMTIPEQVKNVEDARISSGDTCHIGDTATPDERPIHDAPADCPDGLVISTGMHGFGIMGSPVTGAAVRSLVTGEDAPFPLSKYTLDRFDDGPQDWTTTFINESPDDIGS</sequence>
<comment type="caution">
    <text evidence="2">The sequence shown here is derived from an EMBL/GenBank/DDBJ whole genome shotgun (WGS) entry which is preliminary data.</text>
</comment>
<evidence type="ECO:0000313" key="2">
    <source>
        <dbReference type="EMBL" id="MRW98254.1"/>
    </source>
</evidence>
<evidence type="ECO:0000259" key="1">
    <source>
        <dbReference type="Pfam" id="PF01266"/>
    </source>
</evidence>
<dbReference type="RefSeq" id="WP_151114244.1">
    <property type="nucleotide sequence ID" value="NZ_WKJQ01000003.1"/>
</dbReference>
<protein>
    <submittedName>
        <fullName evidence="2">FAD-dependent oxidoreductase</fullName>
    </submittedName>
</protein>
<reference evidence="2 3" key="1">
    <citation type="submission" date="2019-11" db="EMBL/GenBank/DDBJ databases">
        <title>Whole genome sequence of Haloferax sp. MBLA0078.</title>
        <authorList>
            <person name="Seo M.-J."/>
            <person name="Cho E.-S."/>
        </authorList>
    </citation>
    <scope>NUCLEOTIDE SEQUENCE [LARGE SCALE GENOMIC DNA]</scope>
    <source>
        <strain evidence="2 3">MBLA0078</strain>
    </source>
</reference>
<gene>
    <name evidence="2" type="ORF">GJR99_16940</name>
</gene>
<accession>A0A6A8GAZ0</accession>
<feature type="domain" description="FAD dependent oxidoreductase" evidence="1">
    <location>
        <begin position="7"/>
        <end position="350"/>
    </location>
</feature>
<evidence type="ECO:0000313" key="3">
    <source>
        <dbReference type="Proteomes" id="UP000443423"/>
    </source>
</evidence>
<dbReference type="OrthoDB" id="168391at2157"/>
<dbReference type="Proteomes" id="UP000443423">
    <property type="component" value="Unassembled WGS sequence"/>
</dbReference>
<organism evidence="2 3">
    <name type="scientific">Haloferax marinum</name>
    <dbReference type="NCBI Taxonomy" id="2666143"/>
    <lineage>
        <taxon>Archaea</taxon>
        <taxon>Methanobacteriati</taxon>
        <taxon>Methanobacteriota</taxon>
        <taxon>Stenosarchaea group</taxon>
        <taxon>Halobacteria</taxon>
        <taxon>Halobacteriales</taxon>
        <taxon>Haloferacaceae</taxon>
        <taxon>Haloferax</taxon>
    </lineage>
</organism>